<feature type="transmembrane region" description="Helical" evidence="2">
    <location>
        <begin position="106"/>
        <end position="125"/>
    </location>
</feature>
<evidence type="ECO:0000256" key="1">
    <source>
        <dbReference type="SAM" id="MobiDB-lite"/>
    </source>
</evidence>
<dbReference type="NCBIfam" id="TIGR00254">
    <property type="entry name" value="GGDEF"/>
    <property type="match status" value="1"/>
</dbReference>
<dbReference type="PANTHER" id="PTHR45138">
    <property type="entry name" value="REGULATORY COMPONENTS OF SENSORY TRANSDUCTION SYSTEM"/>
    <property type="match status" value="1"/>
</dbReference>
<keyword evidence="2" id="KW-0812">Transmembrane</keyword>
<feature type="region of interest" description="Disordered" evidence="1">
    <location>
        <begin position="341"/>
        <end position="360"/>
    </location>
</feature>
<dbReference type="PROSITE" id="PS50887">
    <property type="entry name" value="GGDEF"/>
    <property type="match status" value="1"/>
</dbReference>
<dbReference type="CDD" id="cd01949">
    <property type="entry name" value="GGDEF"/>
    <property type="match status" value="1"/>
</dbReference>
<dbReference type="Proteomes" id="UP001217044">
    <property type="component" value="Chromosome"/>
</dbReference>
<dbReference type="InterPro" id="IPR050469">
    <property type="entry name" value="Diguanylate_Cyclase"/>
</dbReference>
<proteinExistence type="predicted"/>
<feature type="transmembrane region" description="Helical" evidence="2">
    <location>
        <begin position="163"/>
        <end position="181"/>
    </location>
</feature>
<evidence type="ECO:0000259" key="3">
    <source>
        <dbReference type="PROSITE" id="PS50887"/>
    </source>
</evidence>
<feature type="transmembrane region" description="Helical" evidence="2">
    <location>
        <begin position="132"/>
        <end position="151"/>
    </location>
</feature>
<organism evidence="4 5">
    <name type="scientific">Deinococcus aquaticus</name>
    <dbReference type="NCBI Taxonomy" id="328692"/>
    <lineage>
        <taxon>Bacteria</taxon>
        <taxon>Thermotogati</taxon>
        <taxon>Deinococcota</taxon>
        <taxon>Deinococci</taxon>
        <taxon>Deinococcales</taxon>
        <taxon>Deinococcaceae</taxon>
        <taxon>Deinococcus</taxon>
    </lineage>
</organism>
<evidence type="ECO:0000256" key="2">
    <source>
        <dbReference type="SAM" id="Phobius"/>
    </source>
</evidence>
<feature type="transmembrane region" description="Helical" evidence="2">
    <location>
        <begin position="81"/>
        <end position="100"/>
    </location>
</feature>
<dbReference type="InterPro" id="IPR029787">
    <property type="entry name" value="Nucleotide_cyclase"/>
</dbReference>
<dbReference type="SMART" id="SM00267">
    <property type="entry name" value="GGDEF"/>
    <property type="match status" value="1"/>
</dbReference>
<dbReference type="PANTHER" id="PTHR45138:SF24">
    <property type="entry name" value="DIGUANYLATE CYCLASE DGCC-RELATED"/>
    <property type="match status" value="1"/>
</dbReference>
<evidence type="ECO:0000313" key="4">
    <source>
        <dbReference type="EMBL" id="WDA59843.1"/>
    </source>
</evidence>
<dbReference type="Gene3D" id="3.30.70.270">
    <property type="match status" value="1"/>
</dbReference>
<sequence>MTGDRQGQPQEPEVFSLPERIGRLYFRIALPMVGGSLLVGAVGASANSQRVIVALTGMTVVGALLHLLLPARWHDVVRRAFPVMAIAFVLTVALLSGVGGLPGDSLLLSVVLLLAPGTVLAWSLLFMDDARMGRLVGLGLTASATLLVWRWQQAGLQPALAGTTPLLLLVVCLTVVSYGAAFTEINRRYLDGEQAQRQDPLTGLLNRRAFDEHTRRAHPPGTALAVLDIDHFKRVNDTHGHTAGDRVLRGVADVMLDVLAGRGQVYRWGGEEFALLLPSGGADLSAEAAGLLEQIRAEVARRTFTGGQRVTLSAGLSTVQPGEAVQAAFERADAALREAKAGGRDRVVSRLHPGPPGLPS</sequence>
<keyword evidence="5" id="KW-1185">Reference proteome</keyword>
<feature type="transmembrane region" description="Helical" evidence="2">
    <location>
        <begin position="24"/>
        <end position="45"/>
    </location>
</feature>
<evidence type="ECO:0000313" key="5">
    <source>
        <dbReference type="Proteomes" id="UP001217044"/>
    </source>
</evidence>
<gene>
    <name evidence="4" type="ORF">M8445_06485</name>
</gene>
<accession>A0ABY7V6S5</accession>
<feature type="transmembrane region" description="Helical" evidence="2">
    <location>
        <begin position="51"/>
        <end position="69"/>
    </location>
</feature>
<keyword evidence="2" id="KW-0472">Membrane</keyword>
<dbReference type="Pfam" id="PF00990">
    <property type="entry name" value="GGDEF"/>
    <property type="match status" value="1"/>
</dbReference>
<name>A0ABY7V6S5_9DEIO</name>
<protein>
    <submittedName>
        <fullName evidence="4">GGDEF domain-containing protein</fullName>
    </submittedName>
</protein>
<keyword evidence="2" id="KW-1133">Transmembrane helix</keyword>
<reference evidence="4 5" key="1">
    <citation type="submission" date="2022-12" db="EMBL/GenBank/DDBJ databases">
        <title>Genome Sequence of Deinococcus aquaticus Type Strain PB314.</title>
        <authorList>
            <person name="Albert C."/>
            <person name="Hill J."/>
            <person name="Boren L."/>
            <person name="Scholz-Ng S."/>
            <person name="Fatema N."/>
            <person name="Grosso R."/>
            <person name="Soboslay E."/>
            <person name="Tuohy J."/>
        </authorList>
    </citation>
    <scope>NUCLEOTIDE SEQUENCE [LARGE SCALE GENOMIC DNA]</scope>
    <source>
        <strain evidence="4 5">PB-314</strain>
    </source>
</reference>
<dbReference type="InterPro" id="IPR043128">
    <property type="entry name" value="Rev_trsase/Diguanyl_cyclase"/>
</dbReference>
<dbReference type="InterPro" id="IPR000160">
    <property type="entry name" value="GGDEF_dom"/>
</dbReference>
<dbReference type="EMBL" id="CP115165">
    <property type="protein sequence ID" value="WDA59843.1"/>
    <property type="molecule type" value="Genomic_DNA"/>
</dbReference>
<dbReference type="SUPFAM" id="SSF55073">
    <property type="entry name" value="Nucleotide cyclase"/>
    <property type="match status" value="1"/>
</dbReference>
<dbReference type="RefSeq" id="WP_273990502.1">
    <property type="nucleotide sequence ID" value="NZ_BAABQT010000019.1"/>
</dbReference>
<feature type="domain" description="GGDEF" evidence="3">
    <location>
        <begin position="220"/>
        <end position="352"/>
    </location>
</feature>